<dbReference type="Proteomes" id="UP000286976">
    <property type="component" value="Unassembled WGS sequence"/>
</dbReference>
<gene>
    <name evidence="2" type="ORF">CWE15_10560</name>
</gene>
<evidence type="ECO:0000313" key="3">
    <source>
        <dbReference type="Proteomes" id="UP000286976"/>
    </source>
</evidence>
<protein>
    <submittedName>
        <fullName evidence="2">DUF2157 domain-containing protein</fullName>
    </submittedName>
</protein>
<keyword evidence="1" id="KW-0812">Transmembrane</keyword>
<feature type="transmembrane region" description="Helical" evidence="1">
    <location>
        <begin position="246"/>
        <end position="262"/>
    </location>
</feature>
<feature type="transmembrane region" description="Helical" evidence="1">
    <location>
        <begin position="192"/>
        <end position="208"/>
    </location>
</feature>
<dbReference type="RefSeq" id="WP_126758047.1">
    <property type="nucleotide sequence ID" value="NZ_PIPQ01000008.1"/>
</dbReference>
<name>A0A432WYT8_9GAMM</name>
<feature type="transmembrane region" description="Helical" evidence="1">
    <location>
        <begin position="160"/>
        <end position="180"/>
    </location>
</feature>
<dbReference type="AlphaFoldDB" id="A0A432WYT8"/>
<keyword evidence="3" id="KW-1185">Reference proteome</keyword>
<feature type="transmembrane region" description="Helical" evidence="1">
    <location>
        <begin position="290"/>
        <end position="311"/>
    </location>
</feature>
<feature type="transmembrane region" description="Helical" evidence="1">
    <location>
        <begin position="44"/>
        <end position="65"/>
    </location>
</feature>
<accession>A0A432WYT8</accession>
<keyword evidence="1" id="KW-1133">Transmembrane helix</keyword>
<dbReference type="EMBL" id="PIPQ01000008">
    <property type="protein sequence ID" value="RUO38935.1"/>
    <property type="molecule type" value="Genomic_DNA"/>
</dbReference>
<keyword evidence="1" id="KW-0472">Membrane</keyword>
<organism evidence="2 3">
    <name type="scientific">Aliidiomarina taiwanensis</name>
    <dbReference type="NCBI Taxonomy" id="946228"/>
    <lineage>
        <taxon>Bacteria</taxon>
        <taxon>Pseudomonadati</taxon>
        <taxon>Pseudomonadota</taxon>
        <taxon>Gammaproteobacteria</taxon>
        <taxon>Alteromonadales</taxon>
        <taxon>Idiomarinaceae</taxon>
        <taxon>Aliidiomarina</taxon>
    </lineage>
</organism>
<feature type="transmembrane region" description="Helical" evidence="1">
    <location>
        <begin position="71"/>
        <end position="92"/>
    </location>
</feature>
<feature type="transmembrane region" description="Helical" evidence="1">
    <location>
        <begin position="101"/>
        <end position="122"/>
    </location>
</feature>
<proteinExistence type="predicted"/>
<reference evidence="2 3" key="1">
    <citation type="journal article" date="2011" name="Front. Microbiol.">
        <title>Genomic signatures of strain selection and enhancement in Bacillus atrophaeus var. globigii, a historical biowarfare simulant.</title>
        <authorList>
            <person name="Gibbons H.S."/>
            <person name="Broomall S.M."/>
            <person name="McNew L.A."/>
            <person name="Daligault H."/>
            <person name="Chapman C."/>
            <person name="Bruce D."/>
            <person name="Karavis M."/>
            <person name="Krepps M."/>
            <person name="McGregor P.A."/>
            <person name="Hong C."/>
            <person name="Park K.H."/>
            <person name="Akmal A."/>
            <person name="Feldman A."/>
            <person name="Lin J.S."/>
            <person name="Chang W.E."/>
            <person name="Higgs B.W."/>
            <person name="Demirev P."/>
            <person name="Lindquist J."/>
            <person name="Liem A."/>
            <person name="Fochler E."/>
            <person name="Read T.D."/>
            <person name="Tapia R."/>
            <person name="Johnson S."/>
            <person name="Bishop-Lilly K.A."/>
            <person name="Detter C."/>
            <person name="Han C."/>
            <person name="Sozhamannan S."/>
            <person name="Rosenzweig C.N."/>
            <person name="Skowronski E.W."/>
        </authorList>
    </citation>
    <scope>NUCLEOTIDE SEQUENCE [LARGE SCALE GENOMIC DNA]</scope>
    <source>
        <strain evidence="2 3">AIT1</strain>
    </source>
</reference>
<evidence type="ECO:0000313" key="2">
    <source>
        <dbReference type="EMBL" id="RUO38935.1"/>
    </source>
</evidence>
<comment type="caution">
    <text evidence="2">The sequence shown here is derived from an EMBL/GenBank/DDBJ whole genome shotgun (WGS) entry which is preliminary data.</text>
</comment>
<feature type="transmembrane region" description="Helical" evidence="1">
    <location>
        <begin position="215"/>
        <end position="234"/>
    </location>
</feature>
<sequence>MSISKQQLREAVLANIITEEQAQQLEGLSAGQSLDIPQFTLTHVLYYFGGCLAVAAMSLLMSLSWETFGGGAIFLLAILYAAIGLIAVQVLGAKQLNVPKIICAVFVVSLTPIAVYGLLQWLQVWPEEINNYSFSVHRLALELSTLVVGIRMFRSIPASLITLPIIVSLLSLAWNIVVFALGQDIARQGEEWIIICFGLLLIMAATAVDVRTKKVANVAFWAHILGAVMLWQGLTEQSMSNELPKLAYFILNLLIIGVGAFLGRRVYGVFGVLGSIGYLGYLAFDVFRESWAFPVILTAIGLGVVFLGVWWQKNSQAITARLQRKAQR</sequence>
<evidence type="ECO:0000256" key="1">
    <source>
        <dbReference type="SAM" id="Phobius"/>
    </source>
</evidence>
<dbReference type="OrthoDB" id="1675191at2"/>